<dbReference type="PIRSF" id="PIRSF000770">
    <property type="entry name" value="RNA_pol_sigma-SigE/K"/>
    <property type="match status" value="1"/>
</dbReference>
<evidence type="ECO:0000256" key="2">
    <source>
        <dbReference type="ARBA" id="ARBA00023082"/>
    </source>
</evidence>
<dbReference type="SUPFAM" id="SSF88946">
    <property type="entry name" value="Sigma2 domain of RNA polymerase sigma factors"/>
    <property type="match status" value="1"/>
</dbReference>
<organism evidence="6 7">
    <name type="scientific">Bacillus xiapuensis</name>
    <dbReference type="NCBI Taxonomy" id="2014075"/>
    <lineage>
        <taxon>Bacteria</taxon>
        <taxon>Bacillati</taxon>
        <taxon>Bacillota</taxon>
        <taxon>Bacilli</taxon>
        <taxon>Bacillales</taxon>
        <taxon>Bacillaceae</taxon>
        <taxon>Bacillus</taxon>
    </lineage>
</organism>
<gene>
    <name evidence="6" type="ORF">P4447_14720</name>
</gene>
<dbReference type="Pfam" id="PF04545">
    <property type="entry name" value="Sigma70_r4"/>
    <property type="match status" value="1"/>
</dbReference>
<dbReference type="InterPro" id="IPR007624">
    <property type="entry name" value="RNA_pol_sigma70_r3"/>
</dbReference>
<dbReference type="InterPro" id="IPR012845">
    <property type="entry name" value="RNA_pol_sigma_FliA_WhiG"/>
</dbReference>
<evidence type="ECO:0000256" key="4">
    <source>
        <dbReference type="ARBA" id="ARBA00023163"/>
    </source>
</evidence>
<dbReference type="InterPro" id="IPR007627">
    <property type="entry name" value="RNA_pol_sigma70_r2"/>
</dbReference>
<reference evidence="6 7" key="1">
    <citation type="submission" date="2023-03" db="EMBL/GenBank/DDBJ databases">
        <title>Bacillus Genome Sequencing.</title>
        <authorList>
            <person name="Dunlap C."/>
        </authorList>
    </citation>
    <scope>NUCLEOTIDE SEQUENCE [LARGE SCALE GENOMIC DNA]</scope>
    <source>
        <strain evidence="6 7">B-14544</strain>
    </source>
</reference>
<keyword evidence="4" id="KW-0804">Transcription</keyword>
<dbReference type="SUPFAM" id="SSF88659">
    <property type="entry name" value="Sigma3 and sigma4 domains of RNA polymerase sigma factors"/>
    <property type="match status" value="2"/>
</dbReference>
<evidence type="ECO:0000313" key="7">
    <source>
        <dbReference type="Proteomes" id="UP001330749"/>
    </source>
</evidence>
<dbReference type="NCBIfam" id="NF005413">
    <property type="entry name" value="PRK06986.1"/>
    <property type="match status" value="1"/>
</dbReference>
<dbReference type="InterPro" id="IPR007630">
    <property type="entry name" value="RNA_pol_sigma70_r4"/>
</dbReference>
<dbReference type="Gene3D" id="1.20.140.160">
    <property type="match status" value="1"/>
</dbReference>
<evidence type="ECO:0000256" key="1">
    <source>
        <dbReference type="ARBA" id="ARBA00023015"/>
    </source>
</evidence>
<dbReference type="InterPro" id="IPR013325">
    <property type="entry name" value="RNA_pol_sigma_r2"/>
</dbReference>
<keyword evidence="2" id="KW-0731">Sigma factor</keyword>
<dbReference type="InterPro" id="IPR000943">
    <property type="entry name" value="RNA_pol_sigma70"/>
</dbReference>
<dbReference type="PANTHER" id="PTHR30385:SF7">
    <property type="entry name" value="RNA POLYMERASE SIGMA FACTOR FLIA"/>
    <property type="match status" value="1"/>
</dbReference>
<dbReference type="InterPro" id="IPR013324">
    <property type="entry name" value="RNA_pol_sigma_r3/r4-like"/>
</dbReference>
<sequence>MRPAIKNNIPHDFLWRSYQDKKDLNSQENLIKKYMYLVEQMANRMAQSIPPRIISKEDLIGLGYIGLIEAIKKFDYRKGYQFETYGLWRIKGAMLDGVRQMDWVPRGVRDKAKKLNHALRHLEQTLMKSPTEEEVSRYLDMSLEEVDEAMAALSLSTLLSLNEPFHANDEEGKQQSRLEQLRDEKVVSQEQQIQMSEFQKLMAETIDKMPEKERLVITLLYNEGLTQIEIAEIMNLTKGRISQIHSRAILRLRQSFEAKGYTLDSFQ</sequence>
<evidence type="ECO:0000313" key="6">
    <source>
        <dbReference type="EMBL" id="MED3563677.1"/>
    </source>
</evidence>
<dbReference type="EMBL" id="JARMQG010000205">
    <property type="protein sequence ID" value="MED3563677.1"/>
    <property type="molecule type" value="Genomic_DNA"/>
</dbReference>
<keyword evidence="1" id="KW-0805">Transcription regulation</keyword>
<proteinExistence type="predicted"/>
<accession>A0ABU6NE75</accession>
<dbReference type="NCBIfam" id="TIGR02937">
    <property type="entry name" value="sigma70-ECF"/>
    <property type="match status" value="1"/>
</dbReference>
<keyword evidence="7" id="KW-1185">Reference proteome</keyword>
<protein>
    <submittedName>
        <fullName evidence="6">FliA/WhiG family RNA polymerase sigma factor</fullName>
    </submittedName>
</protein>
<dbReference type="Pfam" id="PF04539">
    <property type="entry name" value="Sigma70_r3"/>
    <property type="match status" value="1"/>
</dbReference>
<dbReference type="Pfam" id="PF04542">
    <property type="entry name" value="Sigma70_r2"/>
    <property type="match status" value="1"/>
</dbReference>
<dbReference type="CDD" id="cd06171">
    <property type="entry name" value="Sigma70_r4"/>
    <property type="match status" value="1"/>
</dbReference>
<comment type="caution">
    <text evidence="6">The sequence shown here is derived from an EMBL/GenBank/DDBJ whole genome shotgun (WGS) entry which is preliminary data.</text>
</comment>
<feature type="domain" description="RNA polymerase sigma-70" evidence="5">
    <location>
        <begin position="226"/>
        <end position="252"/>
    </location>
</feature>
<dbReference type="InterPro" id="IPR014284">
    <property type="entry name" value="RNA_pol_sigma-70_dom"/>
</dbReference>
<evidence type="ECO:0000256" key="3">
    <source>
        <dbReference type="ARBA" id="ARBA00023125"/>
    </source>
</evidence>
<dbReference type="Proteomes" id="UP001330749">
    <property type="component" value="Unassembled WGS sequence"/>
</dbReference>
<keyword evidence="3" id="KW-0238">DNA-binding</keyword>
<dbReference type="NCBIfam" id="TIGR02479">
    <property type="entry name" value="FliA_WhiG"/>
    <property type="match status" value="1"/>
</dbReference>
<dbReference type="RefSeq" id="WP_327968739.1">
    <property type="nucleotide sequence ID" value="NZ_JARMQG010000205.1"/>
</dbReference>
<dbReference type="PANTHER" id="PTHR30385">
    <property type="entry name" value="SIGMA FACTOR F FLAGELLAR"/>
    <property type="match status" value="1"/>
</dbReference>
<dbReference type="Gene3D" id="1.10.1740.10">
    <property type="match status" value="1"/>
</dbReference>
<dbReference type="PROSITE" id="PS00716">
    <property type="entry name" value="SIGMA70_2"/>
    <property type="match status" value="1"/>
</dbReference>
<dbReference type="PRINTS" id="PR00046">
    <property type="entry name" value="SIGMA70FCT"/>
</dbReference>
<name>A0ABU6NE75_9BACI</name>
<evidence type="ECO:0000259" key="5">
    <source>
        <dbReference type="PROSITE" id="PS00716"/>
    </source>
</evidence>